<accession>A0A3P6GJF2</accession>
<dbReference type="EMBL" id="LR031880">
    <property type="protein sequence ID" value="VDD59871.1"/>
    <property type="molecule type" value="Genomic_DNA"/>
</dbReference>
<proteinExistence type="predicted"/>
<organism evidence="1">
    <name type="scientific">Brassica oleracea</name>
    <name type="common">Wild cabbage</name>
    <dbReference type="NCBI Taxonomy" id="3712"/>
    <lineage>
        <taxon>Eukaryota</taxon>
        <taxon>Viridiplantae</taxon>
        <taxon>Streptophyta</taxon>
        <taxon>Embryophyta</taxon>
        <taxon>Tracheophyta</taxon>
        <taxon>Spermatophyta</taxon>
        <taxon>Magnoliopsida</taxon>
        <taxon>eudicotyledons</taxon>
        <taxon>Gunneridae</taxon>
        <taxon>Pentapetalae</taxon>
        <taxon>rosids</taxon>
        <taxon>malvids</taxon>
        <taxon>Brassicales</taxon>
        <taxon>Brassicaceae</taxon>
        <taxon>Brassiceae</taxon>
        <taxon>Brassica</taxon>
    </lineage>
</organism>
<gene>
    <name evidence="1" type="ORF">BOLC6T35324H</name>
</gene>
<protein>
    <submittedName>
        <fullName evidence="1">Uncharacterized protein</fullName>
    </submittedName>
</protein>
<name>A0A3P6GJF2_BRAOL</name>
<dbReference type="AlphaFoldDB" id="A0A3P6GJF2"/>
<evidence type="ECO:0000313" key="1">
    <source>
        <dbReference type="EMBL" id="VDD59871.1"/>
    </source>
</evidence>
<reference evidence="1" key="1">
    <citation type="submission" date="2018-11" db="EMBL/GenBank/DDBJ databases">
        <authorList>
            <consortium name="Genoscope - CEA"/>
            <person name="William W."/>
        </authorList>
    </citation>
    <scope>NUCLEOTIDE SEQUENCE</scope>
</reference>
<sequence>MVLDISLPSGDIKKVELEYEKLEKHCFSCHSRHMRRMTVPTPGLLIEEMTTRASVNLVLWIDLMPLSVLKMIGKWREGTPQPLLFETSMKKQMEITPLLDMITMAKTIIETQLSPRTLVVTTSTEVLEGLSSGTELQLRELPSMKLALRPQNMETANA</sequence>